<dbReference type="InterPro" id="IPR050297">
    <property type="entry name" value="LipidA_mod_glycosyltrf_83"/>
</dbReference>
<dbReference type="PANTHER" id="PTHR33908">
    <property type="entry name" value="MANNOSYLTRANSFERASE YKCB-RELATED"/>
    <property type="match status" value="1"/>
</dbReference>
<keyword evidence="5 8" id="KW-0812">Transmembrane</keyword>
<sequence>MKSITKNRPLLFLLLFTLLGGLLRFWKLDSFPVSLNWDEASHGYNAYSILLTGKDEWGVRFPLIFRAFGDYKLPFYIYLSTIPVWLFGLSAFTVRFVSALAGTLAIPGIYLLTRELFSTTPTTQHEITTNNHEPVTSNFALTTAFLLAVSPWHFFISRPALEANLSLTLIIFGSYFLLKFFHSIPIVNNQEPKTNNFELISSVLLLGLSLHTYNTARVFVPLLVLASFFIFRPSFRALRPNTLALITSLLLALLFSGLVIFQVFLGEGTARYEKLKILSPATVFQIGEQRTQSSLGPLVSKLIHNRPVYFLTTFTKNYLSYFSPHFFSQQWGAQFQFAIPGANLLTIPVFLLAVLGFISYLPRLRPQPSKNFELTPNNLSFLYSWLLLSPVAASLTIDPPQALRPNPMIPAIIIFACLGLSRLLSIIPHKFIKSFSILLALWICVSFGSYLRQYFGNYALTYSSSWQFGYEEVMTYVQDHWHEYDRIFITKRFGEPHIFYAFFNQTNPEYVQPNINNIRFQKSDWYWTDKVDNVYFINDWQIPITSIKTLPLESGGEVTTQRSLLITSAGHVPINAHVIRTVNFLDGSPAFIITSVP</sequence>
<evidence type="ECO:0000256" key="5">
    <source>
        <dbReference type="ARBA" id="ARBA00022692"/>
    </source>
</evidence>
<evidence type="ECO:0000256" key="2">
    <source>
        <dbReference type="ARBA" id="ARBA00022475"/>
    </source>
</evidence>
<feature type="transmembrane region" description="Helical" evidence="8">
    <location>
        <begin position="167"/>
        <end position="187"/>
    </location>
</feature>
<reference evidence="9 10" key="1">
    <citation type="journal article" date="2015" name="Nature">
        <title>rRNA introns, odd ribosomes, and small enigmatic genomes across a large radiation of phyla.</title>
        <authorList>
            <person name="Brown C.T."/>
            <person name="Hug L.A."/>
            <person name="Thomas B.C."/>
            <person name="Sharon I."/>
            <person name="Castelle C.J."/>
            <person name="Singh A."/>
            <person name="Wilkins M.J."/>
            <person name="Williams K.H."/>
            <person name="Banfield J.F."/>
        </authorList>
    </citation>
    <scope>NUCLEOTIDE SEQUENCE [LARGE SCALE GENOMIC DNA]</scope>
</reference>
<dbReference type="GO" id="GO:0010041">
    <property type="term" value="P:response to iron(III) ion"/>
    <property type="evidence" value="ECO:0007669"/>
    <property type="project" value="TreeGrafter"/>
</dbReference>
<evidence type="ECO:0008006" key="11">
    <source>
        <dbReference type="Google" id="ProtNLM"/>
    </source>
</evidence>
<feature type="transmembrane region" description="Helical" evidence="8">
    <location>
        <begin position="243"/>
        <end position="265"/>
    </location>
</feature>
<feature type="transmembrane region" description="Helical" evidence="8">
    <location>
        <begin position="434"/>
        <end position="451"/>
    </location>
</feature>
<feature type="transmembrane region" description="Helical" evidence="8">
    <location>
        <begin position="337"/>
        <end position="358"/>
    </location>
</feature>
<organism evidence="9 10">
    <name type="scientific">Candidatus Collierbacteria bacterium GW2011_GWB2_44_22</name>
    <dbReference type="NCBI Taxonomy" id="1618387"/>
    <lineage>
        <taxon>Bacteria</taxon>
        <taxon>Candidatus Collieribacteriota</taxon>
    </lineage>
</organism>
<dbReference type="GO" id="GO:0016763">
    <property type="term" value="F:pentosyltransferase activity"/>
    <property type="evidence" value="ECO:0007669"/>
    <property type="project" value="TreeGrafter"/>
</dbReference>
<dbReference type="GO" id="GO:0005886">
    <property type="term" value="C:plasma membrane"/>
    <property type="evidence" value="ECO:0007669"/>
    <property type="project" value="UniProtKB-SubCell"/>
</dbReference>
<evidence type="ECO:0000256" key="6">
    <source>
        <dbReference type="ARBA" id="ARBA00022989"/>
    </source>
</evidence>
<evidence type="ECO:0000256" key="4">
    <source>
        <dbReference type="ARBA" id="ARBA00022679"/>
    </source>
</evidence>
<keyword evidence="4" id="KW-0808">Transferase</keyword>
<feature type="transmembrane region" description="Helical" evidence="8">
    <location>
        <begin position="137"/>
        <end position="155"/>
    </location>
</feature>
<evidence type="ECO:0000256" key="1">
    <source>
        <dbReference type="ARBA" id="ARBA00004651"/>
    </source>
</evidence>
<evidence type="ECO:0000256" key="7">
    <source>
        <dbReference type="ARBA" id="ARBA00023136"/>
    </source>
</evidence>
<dbReference type="GO" id="GO:0009103">
    <property type="term" value="P:lipopolysaccharide biosynthetic process"/>
    <property type="evidence" value="ECO:0007669"/>
    <property type="project" value="UniProtKB-ARBA"/>
</dbReference>
<accession>A0A0G1HZP5</accession>
<feature type="transmembrane region" description="Helical" evidence="8">
    <location>
        <begin position="409"/>
        <end position="427"/>
    </location>
</feature>
<comment type="caution">
    <text evidence="9">The sequence shown here is derived from an EMBL/GenBank/DDBJ whole genome shotgun (WGS) entry which is preliminary data.</text>
</comment>
<feature type="transmembrane region" description="Helical" evidence="8">
    <location>
        <begin position="99"/>
        <end position="117"/>
    </location>
</feature>
<evidence type="ECO:0000313" key="9">
    <source>
        <dbReference type="EMBL" id="KKT52465.1"/>
    </source>
</evidence>
<evidence type="ECO:0000256" key="3">
    <source>
        <dbReference type="ARBA" id="ARBA00022676"/>
    </source>
</evidence>
<protein>
    <recommendedName>
        <fullName evidence="11">Glycosyltransferase RgtA/B/C/D-like domain-containing protein</fullName>
    </recommendedName>
</protein>
<proteinExistence type="predicted"/>
<evidence type="ECO:0000313" key="10">
    <source>
        <dbReference type="Proteomes" id="UP000034006"/>
    </source>
</evidence>
<feature type="transmembrane region" description="Helical" evidence="8">
    <location>
        <begin position="379"/>
        <end position="397"/>
    </location>
</feature>
<evidence type="ECO:0000256" key="8">
    <source>
        <dbReference type="SAM" id="Phobius"/>
    </source>
</evidence>
<keyword evidence="3" id="KW-0328">Glycosyltransferase</keyword>
<gene>
    <name evidence="9" type="ORF">UW44_C0001G0017</name>
</gene>
<name>A0A0G1HZP5_9BACT</name>
<feature type="transmembrane region" description="Helical" evidence="8">
    <location>
        <begin position="75"/>
        <end position="92"/>
    </location>
</feature>
<dbReference type="PANTHER" id="PTHR33908:SF3">
    <property type="entry name" value="UNDECAPRENYL PHOSPHATE-ALPHA-4-AMINO-4-DEOXY-L-ARABINOSE ARABINOSYL TRANSFERASE"/>
    <property type="match status" value="1"/>
</dbReference>
<keyword evidence="2" id="KW-1003">Cell membrane</keyword>
<keyword evidence="6 8" id="KW-1133">Transmembrane helix</keyword>
<dbReference type="EMBL" id="LCIH01000001">
    <property type="protein sequence ID" value="KKT52465.1"/>
    <property type="molecule type" value="Genomic_DNA"/>
</dbReference>
<feature type="transmembrane region" description="Helical" evidence="8">
    <location>
        <begin position="199"/>
        <end position="231"/>
    </location>
</feature>
<dbReference type="STRING" id="1618387.UW44_C0001G0017"/>
<dbReference type="Proteomes" id="UP000034006">
    <property type="component" value="Unassembled WGS sequence"/>
</dbReference>
<comment type="subcellular location">
    <subcellularLocation>
        <location evidence="1">Cell membrane</location>
        <topology evidence="1">Multi-pass membrane protein</topology>
    </subcellularLocation>
</comment>
<dbReference type="AlphaFoldDB" id="A0A0G1HZP5"/>
<keyword evidence="7 8" id="KW-0472">Membrane</keyword>